<protein>
    <submittedName>
        <fullName evidence="2">Uncharacterized protein</fullName>
    </submittedName>
</protein>
<reference evidence="2" key="1">
    <citation type="submission" date="2019-11" db="UniProtKB">
        <authorList>
            <consortium name="WormBaseParasite"/>
        </authorList>
    </citation>
    <scope>IDENTIFICATION</scope>
</reference>
<name>A0A5K3EFU7_MESCO</name>
<accession>A0A5K3EFU7</accession>
<dbReference type="AlphaFoldDB" id="A0A5K3EFU7"/>
<evidence type="ECO:0000313" key="2">
    <source>
        <dbReference type="WBParaSite" id="MCU_000219-RA"/>
    </source>
</evidence>
<proteinExistence type="predicted"/>
<evidence type="ECO:0000256" key="1">
    <source>
        <dbReference type="SAM" id="MobiDB-lite"/>
    </source>
</evidence>
<dbReference type="WBParaSite" id="MCU_000219-RA">
    <property type="protein sequence ID" value="MCU_000219-RA"/>
    <property type="gene ID" value="MCU_000219"/>
</dbReference>
<feature type="region of interest" description="Disordered" evidence="1">
    <location>
        <begin position="181"/>
        <end position="210"/>
    </location>
</feature>
<sequence length="210" mass="22634">MNSSLCPLCSRCGIVSPLWSLPTSFGLLTGICSNSGCSYPFESYSGLIHACGSLNPLTDEPQTARSPLHSDNASSNDFVNMLLGTTEEGVSQLDDVADSRGLLHETDCYKRADDMIPLLSPRGESQRSCSIMPRYIADSIKHASSLSCGFPGSPNADSGISSTSRTSHLTYLETLALRAQRRAMSTTSEPASRPLHRASLLERVSQEYHS</sequence>
<organism evidence="2">
    <name type="scientific">Mesocestoides corti</name>
    <name type="common">Flatworm</name>
    <dbReference type="NCBI Taxonomy" id="53468"/>
    <lineage>
        <taxon>Eukaryota</taxon>
        <taxon>Metazoa</taxon>
        <taxon>Spiralia</taxon>
        <taxon>Lophotrochozoa</taxon>
        <taxon>Platyhelminthes</taxon>
        <taxon>Cestoda</taxon>
        <taxon>Eucestoda</taxon>
        <taxon>Cyclophyllidea</taxon>
        <taxon>Mesocestoididae</taxon>
        <taxon>Mesocestoides</taxon>
    </lineage>
</organism>